<evidence type="ECO:0000256" key="1">
    <source>
        <dbReference type="SAM" id="MobiDB-lite"/>
    </source>
</evidence>
<dbReference type="EMBL" id="GECZ01005835">
    <property type="protein sequence ID" value="JAS63934.1"/>
    <property type="molecule type" value="Transcribed_RNA"/>
</dbReference>
<reference evidence="2" key="1">
    <citation type="submission" date="2015-11" db="EMBL/GenBank/DDBJ databases">
        <title>De novo transcriptome assembly of four potential Pierce s Disease insect vectors from Arizona vineyards.</title>
        <authorList>
            <person name="Tassone E.E."/>
        </authorList>
    </citation>
    <scope>NUCLEOTIDE SEQUENCE</scope>
</reference>
<evidence type="ECO:0000313" key="2">
    <source>
        <dbReference type="EMBL" id="JAS63934.1"/>
    </source>
</evidence>
<gene>
    <name evidence="2" type="ORF">g.41811</name>
</gene>
<feature type="region of interest" description="Disordered" evidence="1">
    <location>
        <begin position="125"/>
        <end position="158"/>
    </location>
</feature>
<proteinExistence type="predicted"/>
<protein>
    <submittedName>
        <fullName evidence="2">Uncharacterized protein</fullName>
    </submittedName>
</protein>
<feature type="non-terminal residue" evidence="2">
    <location>
        <position position="158"/>
    </location>
</feature>
<accession>A0A1B6GNC7</accession>
<organism evidence="2">
    <name type="scientific">Cuerna arida</name>
    <dbReference type="NCBI Taxonomy" id="1464854"/>
    <lineage>
        <taxon>Eukaryota</taxon>
        <taxon>Metazoa</taxon>
        <taxon>Ecdysozoa</taxon>
        <taxon>Arthropoda</taxon>
        <taxon>Hexapoda</taxon>
        <taxon>Insecta</taxon>
        <taxon>Pterygota</taxon>
        <taxon>Neoptera</taxon>
        <taxon>Paraneoptera</taxon>
        <taxon>Hemiptera</taxon>
        <taxon>Auchenorrhyncha</taxon>
        <taxon>Membracoidea</taxon>
        <taxon>Cicadellidae</taxon>
        <taxon>Cicadellinae</taxon>
        <taxon>Proconiini</taxon>
        <taxon>Cuerna</taxon>
    </lineage>
</organism>
<sequence>DSLAGSLHEELLDVDAAERLVDYESTTDVAASATSPTARYLPTCDCQKAELLIKGFNPNSTDLDQITSAYQHSRTCRHCKNTTAVELRRILNVLQKTAPQSKMVEPSSPDGPSKKNVTFETYLERNNRYTGTNQPSSTITVTKNESGYWQKAGETAAS</sequence>
<dbReference type="AlphaFoldDB" id="A0A1B6GNC7"/>
<feature type="non-terminal residue" evidence="2">
    <location>
        <position position="1"/>
    </location>
</feature>
<feature type="compositionally biased region" description="Polar residues" evidence="1">
    <location>
        <begin position="128"/>
        <end position="147"/>
    </location>
</feature>
<name>A0A1B6GNC7_9HEMI</name>